<gene>
    <name evidence="3" type="ORF">Bca52824_035381</name>
</gene>
<dbReference type="EMBL" id="JAAMPC010000008">
    <property type="protein sequence ID" value="KAG2298909.1"/>
    <property type="molecule type" value="Genomic_DNA"/>
</dbReference>
<feature type="compositionally biased region" description="Basic residues" evidence="1">
    <location>
        <begin position="161"/>
        <end position="178"/>
    </location>
</feature>
<protein>
    <submittedName>
        <fullName evidence="3">Uncharacterized protein</fullName>
    </submittedName>
</protein>
<reference evidence="3 4" key="1">
    <citation type="submission" date="2020-02" db="EMBL/GenBank/DDBJ databases">
        <authorList>
            <person name="Ma Q."/>
            <person name="Huang Y."/>
            <person name="Song X."/>
            <person name="Pei D."/>
        </authorList>
    </citation>
    <scope>NUCLEOTIDE SEQUENCE [LARGE SCALE GENOMIC DNA]</scope>
    <source>
        <strain evidence="3">Sxm20200214</strain>
        <tissue evidence="3">Leaf</tissue>
    </source>
</reference>
<organism evidence="3 4">
    <name type="scientific">Brassica carinata</name>
    <name type="common">Ethiopian mustard</name>
    <name type="synonym">Abyssinian cabbage</name>
    <dbReference type="NCBI Taxonomy" id="52824"/>
    <lineage>
        <taxon>Eukaryota</taxon>
        <taxon>Viridiplantae</taxon>
        <taxon>Streptophyta</taxon>
        <taxon>Embryophyta</taxon>
        <taxon>Tracheophyta</taxon>
        <taxon>Spermatophyta</taxon>
        <taxon>Magnoliopsida</taxon>
        <taxon>eudicotyledons</taxon>
        <taxon>Gunneridae</taxon>
        <taxon>Pentapetalae</taxon>
        <taxon>rosids</taxon>
        <taxon>malvids</taxon>
        <taxon>Brassicales</taxon>
        <taxon>Brassicaceae</taxon>
        <taxon>Brassiceae</taxon>
        <taxon>Brassica</taxon>
    </lineage>
</organism>
<evidence type="ECO:0000256" key="2">
    <source>
        <dbReference type="SAM" id="Phobius"/>
    </source>
</evidence>
<evidence type="ECO:0000256" key="1">
    <source>
        <dbReference type="SAM" id="MobiDB-lite"/>
    </source>
</evidence>
<accession>A0A8X7S1V1</accession>
<evidence type="ECO:0000313" key="3">
    <source>
        <dbReference type="EMBL" id="KAG2298909.1"/>
    </source>
</evidence>
<dbReference type="AlphaFoldDB" id="A0A8X7S1V1"/>
<feature type="region of interest" description="Disordered" evidence="1">
    <location>
        <begin position="1"/>
        <end position="45"/>
    </location>
</feature>
<dbReference type="Proteomes" id="UP000886595">
    <property type="component" value="Unassembled WGS sequence"/>
</dbReference>
<proteinExistence type="predicted"/>
<keyword evidence="2" id="KW-1133">Transmembrane helix</keyword>
<feature type="region of interest" description="Disordered" evidence="1">
    <location>
        <begin position="155"/>
        <end position="185"/>
    </location>
</feature>
<sequence length="185" mass="20151">MDGTGRVMIRTRDSDETAAVQDARDKAPARPGLTGSKEPRGSTSFVVTGSRPLRLRVLLSDRLFSALVSIVVVDSSLAAAGIVGIYSQAMNLLRLSCSELCRNLPQHFVQTVSSLRAQLHLRVVAAGIVGTPHRKALNFKSSSCVISSRDSMSRSSGVVASRRHNRRAQKLAEKRRPRAPMVDFR</sequence>
<keyword evidence="4" id="KW-1185">Reference proteome</keyword>
<feature type="transmembrane region" description="Helical" evidence="2">
    <location>
        <begin position="63"/>
        <end position="86"/>
    </location>
</feature>
<name>A0A8X7S1V1_BRACI</name>
<evidence type="ECO:0000313" key="4">
    <source>
        <dbReference type="Proteomes" id="UP000886595"/>
    </source>
</evidence>
<keyword evidence="2" id="KW-0472">Membrane</keyword>
<comment type="caution">
    <text evidence="3">The sequence shown here is derived from an EMBL/GenBank/DDBJ whole genome shotgun (WGS) entry which is preliminary data.</text>
</comment>
<keyword evidence="2" id="KW-0812">Transmembrane</keyword>